<dbReference type="AlphaFoldDB" id="A0A7R9KLJ8"/>
<dbReference type="EMBL" id="CAJPIZ010002781">
    <property type="protein sequence ID" value="CAG2105497.1"/>
    <property type="molecule type" value="Genomic_DNA"/>
</dbReference>
<dbReference type="OrthoDB" id="407630at2759"/>
<evidence type="ECO:0000259" key="1">
    <source>
        <dbReference type="PROSITE" id="PS50904"/>
    </source>
</evidence>
<protein>
    <recommendedName>
        <fullName evidence="1">PRELI/MSF1 domain-containing protein</fullName>
    </recommendedName>
</protein>
<keyword evidence="3" id="KW-1185">Reference proteome</keyword>
<dbReference type="Pfam" id="PF04707">
    <property type="entry name" value="PRELI"/>
    <property type="match status" value="1"/>
</dbReference>
<dbReference type="InterPro" id="IPR037365">
    <property type="entry name" value="Slowmo/Ups"/>
</dbReference>
<dbReference type="PROSITE" id="PS50904">
    <property type="entry name" value="PRELI_MSF1"/>
    <property type="match status" value="1"/>
</dbReference>
<proteinExistence type="predicted"/>
<dbReference type="EMBL" id="OC857356">
    <property type="protein sequence ID" value="CAD7625067.1"/>
    <property type="molecule type" value="Genomic_DNA"/>
</dbReference>
<gene>
    <name evidence="2" type="ORF">OSB1V03_LOCUS5503</name>
</gene>
<evidence type="ECO:0000313" key="2">
    <source>
        <dbReference type="EMBL" id="CAD7625067.1"/>
    </source>
</evidence>
<accession>A0A7R9KLJ8</accession>
<dbReference type="PANTHER" id="PTHR11158">
    <property type="entry name" value="MSF1/PX19 RELATED"/>
    <property type="match status" value="1"/>
</dbReference>
<name>A0A7R9KLJ8_9ACAR</name>
<reference evidence="2" key="1">
    <citation type="submission" date="2020-11" db="EMBL/GenBank/DDBJ databases">
        <authorList>
            <person name="Tran Van P."/>
        </authorList>
    </citation>
    <scope>NUCLEOTIDE SEQUENCE</scope>
</reference>
<organism evidence="2">
    <name type="scientific">Medioppia subpectinata</name>
    <dbReference type="NCBI Taxonomy" id="1979941"/>
    <lineage>
        <taxon>Eukaryota</taxon>
        <taxon>Metazoa</taxon>
        <taxon>Ecdysozoa</taxon>
        <taxon>Arthropoda</taxon>
        <taxon>Chelicerata</taxon>
        <taxon>Arachnida</taxon>
        <taxon>Acari</taxon>
        <taxon>Acariformes</taxon>
        <taxon>Sarcoptiformes</taxon>
        <taxon>Oribatida</taxon>
        <taxon>Brachypylina</taxon>
        <taxon>Oppioidea</taxon>
        <taxon>Oppiidae</taxon>
        <taxon>Medioppia</taxon>
    </lineage>
</organism>
<dbReference type="Proteomes" id="UP000759131">
    <property type="component" value="Unassembled WGS sequence"/>
</dbReference>
<feature type="domain" description="PRELI/MSF1" evidence="1">
    <location>
        <begin position="1"/>
        <end position="99"/>
    </location>
</feature>
<dbReference type="GO" id="GO:0005758">
    <property type="term" value="C:mitochondrial intermembrane space"/>
    <property type="evidence" value="ECO:0007669"/>
    <property type="project" value="InterPro"/>
</dbReference>
<evidence type="ECO:0000313" key="3">
    <source>
        <dbReference type="Proteomes" id="UP000759131"/>
    </source>
</evidence>
<dbReference type="InterPro" id="IPR006797">
    <property type="entry name" value="PRELI/MSF1_dom"/>
</dbReference>
<sequence>MKIWTSEHTFSHPWHTVVQAVWRKYPNPMNPAVVGIDVIDRDVGTNGVMRTHRLISCEWGLPNWAQRILGTDKTCYASEHSEIDPNNRTMTLQSKNVCF</sequence>